<name>A0A3L8P6B5_9ACTN</name>
<feature type="transmembrane region" description="Helical" evidence="1">
    <location>
        <begin position="56"/>
        <end position="73"/>
    </location>
</feature>
<dbReference type="OrthoDB" id="3824918at2"/>
<keyword evidence="1" id="KW-0812">Transmembrane</keyword>
<evidence type="ECO:0000313" key="4">
    <source>
        <dbReference type="Proteomes" id="UP000281708"/>
    </source>
</evidence>
<comment type="caution">
    <text evidence="3">The sequence shown here is derived from an EMBL/GenBank/DDBJ whole genome shotgun (WGS) entry which is preliminary data.</text>
</comment>
<proteinExistence type="predicted"/>
<feature type="transmembrane region" description="Helical" evidence="1">
    <location>
        <begin position="22"/>
        <end position="44"/>
    </location>
</feature>
<dbReference type="AlphaFoldDB" id="A0A3L8P6B5"/>
<evidence type="ECO:0000259" key="2">
    <source>
        <dbReference type="Pfam" id="PF10756"/>
    </source>
</evidence>
<dbReference type="EMBL" id="RDBE01000005">
    <property type="protein sequence ID" value="RLV50243.1"/>
    <property type="molecule type" value="Genomic_DNA"/>
</dbReference>
<evidence type="ECO:0000313" key="3">
    <source>
        <dbReference type="EMBL" id="RLV50243.1"/>
    </source>
</evidence>
<dbReference type="InterPro" id="IPR019692">
    <property type="entry name" value="CFP-6_PH"/>
</dbReference>
<sequence length="156" mass="16940">MPAASEPLVSLPHTWRPLGTRMVGLIAGLGLMAVCVASWIAMGAHLRAQFSFADRAMMLGLLAIAAAVWLALIRPRLSVSEQGVAVVNGYRRRDLEWAEVVAVRLKRGAPWAEMDLSDGTSIPVMAIQASDGDRARAVLRDFVLLVRAHTRTARND</sequence>
<dbReference type="Pfam" id="PF10756">
    <property type="entry name" value="bPH_6"/>
    <property type="match status" value="1"/>
</dbReference>
<reference evidence="3 4" key="1">
    <citation type="submission" date="2018-10" db="EMBL/GenBank/DDBJ databases">
        <title>Marmoricola sp. 4Q3S-7 whole genome shotgun sequence.</title>
        <authorList>
            <person name="Li F."/>
        </authorList>
    </citation>
    <scope>NUCLEOTIDE SEQUENCE [LARGE SCALE GENOMIC DNA]</scope>
    <source>
        <strain evidence="3 4">4Q3S-7</strain>
    </source>
</reference>
<evidence type="ECO:0000256" key="1">
    <source>
        <dbReference type="SAM" id="Phobius"/>
    </source>
</evidence>
<keyword evidence="1" id="KW-1133">Transmembrane helix</keyword>
<protein>
    <submittedName>
        <fullName evidence="3">PH domain-containing protein</fullName>
    </submittedName>
</protein>
<dbReference type="RefSeq" id="WP_121805220.1">
    <property type="nucleotide sequence ID" value="NZ_RDBE01000005.1"/>
</dbReference>
<keyword evidence="1" id="KW-0472">Membrane</keyword>
<dbReference type="Proteomes" id="UP000281708">
    <property type="component" value="Unassembled WGS sequence"/>
</dbReference>
<keyword evidence="4" id="KW-1185">Reference proteome</keyword>
<gene>
    <name evidence="3" type="ORF">D9V37_05870</name>
</gene>
<feature type="domain" description="Low molecular weight protein antigen 6 PH" evidence="2">
    <location>
        <begin position="74"/>
        <end position="141"/>
    </location>
</feature>
<accession>A0A3L8P6B5</accession>
<organism evidence="3 4">
    <name type="scientific">Nocardioides mangrovicus</name>
    <dbReference type="NCBI Taxonomy" id="2478913"/>
    <lineage>
        <taxon>Bacteria</taxon>
        <taxon>Bacillati</taxon>
        <taxon>Actinomycetota</taxon>
        <taxon>Actinomycetes</taxon>
        <taxon>Propionibacteriales</taxon>
        <taxon>Nocardioidaceae</taxon>
        <taxon>Nocardioides</taxon>
    </lineage>
</organism>